<sequence>MPKQTPKKRKAEDEASDPDASFAIGSAMNNVRNSDKRLLETGDFADVVVECGGTVWSLHKNILCTRSSYFAKAFDGNFKEADTGKVVIHEMNPPVVREAIEFIYTGQIKKRAVKLNALANFPVNLKFWCELFLAADYFGLEDLMKTILARQSDFLSGIAKHVQLQSDPFNAPSEKRPEDFLTSASLDAFFHVVALAYSHDLVTIEPYKKTLCTFLRQIHHFVVLDARFKEHLKKAPQFGADLFCEHVFDRPQGGSMISTSLPDLCYSCGEEFRFNGLDDWLANKPTGPIETYAQDDKYYDYYEKIISVKGHCMKCTEMLRGEAN</sequence>
<dbReference type="EMBL" id="JAQQWM010000001">
    <property type="protein sequence ID" value="KAK8082762.1"/>
    <property type="molecule type" value="Genomic_DNA"/>
</dbReference>
<feature type="domain" description="BTB" evidence="1">
    <location>
        <begin position="45"/>
        <end position="112"/>
    </location>
</feature>
<protein>
    <recommendedName>
        <fullName evidence="1">BTB domain-containing protein</fullName>
    </recommendedName>
</protein>
<dbReference type="SMART" id="SM00225">
    <property type="entry name" value="BTB"/>
    <property type="match status" value="1"/>
</dbReference>
<evidence type="ECO:0000313" key="2">
    <source>
        <dbReference type="EMBL" id="KAK8082762.1"/>
    </source>
</evidence>
<evidence type="ECO:0000259" key="1">
    <source>
        <dbReference type="PROSITE" id="PS50097"/>
    </source>
</evidence>
<evidence type="ECO:0000313" key="3">
    <source>
        <dbReference type="Proteomes" id="UP001446871"/>
    </source>
</evidence>
<proteinExistence type="predicted"/>
<dbReference type="Gene3D" id="3.30.710.10">
    <property type="entry name" value="Potassium Channel Kv1.1, Chain A"/>
    <property type="match status" value="1"/>
</dbReference>
<keyword evidence="3" id="KW-1185">Reference proteome</keyword>
<accession>A0ABR1WIC7</accession>
<comment type="caution">
    <text evidence="2">The sequence shown here is derived from an EMBL/GenBank/DDBJ whole genome shotgun (WGS) entry which is preliminary data.</text>
</comment>
<gene>
    <name evidence="2" type="ORF">PG996_001543</name>
</gene>
<dbReference type="PROSITE" id="PS50097">
    <property type="entry name" value="BTB"/>
    <property type="match status" value="1"/>
</dbReference>
<dbReference type="PANTHER" id="PTHR24413">
    <property type="entry name" value="SPECKLE-TYPE POZ PROTEIN"/>
    <property type="match status" value="1"/>
</dbReference>
<reference evidence="2 3" key="1">
    <citation type="submission" date="2023-01" db="EMBL/GenBank/DDBJ databases">
        <title>Analysis of 21 Apiospora genomes using comparative genomics revels a genus with tremendous synthesis potential of carbohydrate active enzymes and secondary metabolites.</title>
        <authorList>
            <person name="Sorensen T."/>
        </authorList>
    </citation>
    <scope>NUCLEOTIDE SEQUENCE [LARGE SCALE GENOMIC DNA]</scope>
    <source>
        <strain evidence="2 3">CBS 83171</strain>
    </source>
</reference>
<dbReference type="Proteomes" id="UP001446871">
    <property type="component" value="Unassembled WGS sequence"/>
</dbReference>
<dbReference type="Pfam" id="PF00651">
    <property type="entry name" value="BTB"/>
    <property type="match status" value="1"/>
</dbReference>
<dbReference type="SUPFAM" id="SSF54695">
    <property type="entry name" value="POZ domain"/>
    <property type="match status" value="1"/>
</dbReference>
<name>A0ABR1WIC7_9PEZI</name>
<organism evidence="2 3">
    <name type="scientific">Apiospora saccharicola</name>
    <dbReference type="NCBI Taxonomy" id="335842"/>
    <lineage>
        <taxon>Eukaryota</taxon>
        <taxon>Fungi</taxon>
        <taxon>Dikarya</taxon>
        <taxon>Ascomycota</taxon>
        <taxon>Pezizomycotina</taxon>
        <taxon>Sordariomycetes</taxon>
        <taxon>Xylariomycetidae</taxon>
        <taxon>Amphisphaeriales</taxon>
        <taxon>Apiosporaceae</taxon>
        <taxon>Apiospora</taxon>
    </lineage>
</organism>
<dbReference type="InterPro" id="IPR011333">
    <property type="entry name" value="SKP1/BTB/POZ_sf"/>
</dbReference>
<dbReference type="InterPro" id="IPR000210">
    <property type="entry name" value="BTB/POZ_dom"/>
</dbReference>
<dbReference type="CDD" id="cd18186">
    <property type="entry name" value="BTB_POZ_ZBTB_KLHL-like"/>
    <property type="match status" value="1"/>
</dbReference>